<dbReference type="Proteomes" id="UP000256220">
    <property type="component" value="Unassembled WGS sequence"/>
</dbReference>
<protein>
    <recommendedName>
        <fullName evidence="2">DNA-binding phage zinc finger domain-containing protein</fullName>
    </recommendedName>
</protein>
<accession>A0A2P2FM43</accession>
<dbReference type="AlphaFoldDB" id="A0A2P2FM43"/>
<sequence>MSTLHAVMNRSDVRGLLIRHTGAHASEDVVSAWESGLAGYSLAECHRAFVALGPAARRATPSEIAGRCDAARDRDTGEPTPVQSAASPRATSRDYYRQAGMLGIRAVYAAMGWKRNPDHDLARSVACPFCKARAWAVCGPLSRNRAGVREMRDPVHRMHPSRLRRAQTELERANATPEQETTR</sequence>
<dbReference type="Pfam" id="PF24623">
    <property type="entry name" value="Phage_zn_bind_8"/>
    <property type="match status" value="1"/>
</dbReference>
<name>A0A2P2FM43_AMYLU</name>
<feature type="domain" description="DNA-binding phage zinc finger" evidence="2">
    <location>
        <begin position="119"/>
        <end position="179"/>
    </location>
</feature>
<keyword evidence="4" id="KW-1185">Reference proteome</keyword>
<dbReference type="EMBL" id="JFBM01000030">
    <property type="protein sequence ID" value="KFU77784.1"/>
    <property type="molecule type" value="Genomic_DNA"/>
</dbReference>
<dbReference type="InterPro" id="IPR056911">
    <property type="entry name" value="Phage_Znf_bind_put"/>
</dbReference>
<evidence type="ECO:0000313" key="4">
    <source>
        <dbReference type="Proteomes" id="UP000256220"/>
    </source>
</evidence>
<proteinExistence type="predicted"/>
<dbReference type="RefSeq" id="WP_034317583.1">
    <property type="nucleotide sequence ID" value="NZ_JFBM01000030.1"/>
</dbReference>
<gene>
    <name evidence="3" type="ORF">BB31_29400</name>
</gene>
<evidence type="ECO:0000256" key="1">
    <source>
        <dbReference type="SAM" id="MobiDB-lite"/>
    </source>
</evidence>
<evidence type="ECO:0000313" key="3">
    <source>
        <dbReference type="EMBL" id="KFU77784.1"/>
    </source>
</evidence>
<feature type="region of interest" description="Disordered" evidence="1">
    <location>
        <begin position="64"/>
        <end position="91"/>
    </location>
</feature>
<organism evidence="3 4">
    <name type="scientific">Amycolatopsis lurida NRRL 2430</name>
    <dbReference type="NCBI Taxonomy" id="1460371"/>
    <lineage>
        <taxon>Bacteria</taxon>
        <taxon>Bacillati</taxon>
        <taxon>Actinomycetota</taxon>
        <taxon>Actinomycetes</taxon>
        <taxon>Pseudonocardiales</taxon>
        <taxon>Pseudonocardiaceae</taxon>
        <taxon>Amycolatopsis</taxon>
    </lineage>
</organism>
<feature type="compositionally biased region" description="Polar residues" evidence="1">
    <location>
        <begin position="81"/>
        <end position="90"/>
    </location>
</feature>
<evidence type="ECO:0000259" key="2">
    <source>
        <dbReference type="Pfam" id="PF24623"/>
    </source>
</evidence>
<reference evidence="3 4" key="1">
    <citation type="journal article" date="2014" name="Genome Announc.">
        <title>Draft Genome Sequence of Amycolatopsis lurida NRRL 2430, Producer of the Glycopeptide Family Antibiotic Ristocetin.</title>
        <authorList>
            <person name="Kwun M.J."/>
            <person name="Hong H.J."/>
        </authorList>
    </citation>
    <scope>NUCLEOTIDE SEQUENCE [LARGE SCALE GENOMIC DNA]</scope>
    <source>
        <strain evidence="3 4">NRRL 2430</strain>
    </source>
</reference>
<comment type="caution">
    <text evidence="3">The sequence shown here is derived from an EMBL/GenBank/DDBJ whole genome shotgun (WGS) entry which is preliminary data.</text>
</comment>